<name>A0ABS2DJP9_9BACI</name>
<dbReference type="Proteomes" id="UP001518925">
    <property type="component" value="Unassembled WGS sequence"/>
</dbReference>
<sequence>MNTLNIKLYDFLLEWDPFGIGADNYDPEFADIIGAVNFLDHEEELAKKIQGIFEFSFERTLSMDLCLEKAKQLLQIKDEDDSCMIN</sequence>
<dbReference type="SUPFAM" id="SSF116922">
    <property type="entry name" value="YugE-like"/>
    <property type="match status" value="1"/>
</dbReference>
<evidence type="ECO:0000313" key="2">
    <source>
        <dbReference type="Proteomes" id="UP001518925"/>
    </source>
</evidence>
<dbReference type="Gene3D" id="1.10.340.20">
    <property type="entry name" value="Apc36109-like domain"/>
    <property type="match status" value="1"/>
</dbReference>
<dbReference type="InterPro" id="IPR015053">
    <property type="entry name" value="DUF1871"/>
</dbReference>
<dbReference type="InterPro" id="IPR023162">
    <property type="entry name" value="Apc36109-like_dom_sf"/>
</dbReference>
<organism evidence="1 2">
    <name type="scientific">Bacillus suaedaesalsae</name>
    <dbReference type="NCBI Taxonomy" id="2810349"/>
    <lineage>
        <taxon>Bacteria</taxon>
        <taxon>Bacillati</taxon>
        <taxon>Bacillota</taxon>
        <taxon>Bacilli</taxon>
        <taxon>Bacillales</taxon>
        <taxon>Bacillaceae</taxon>
        <taxon>Bacillus</taxon>
    </lineage>
</organism>
<evidence type="ECO:0000313" key="1">
    <source>
        <dbReference type="EMBL" id="MBM6618727.1"/>
    </source>
</evidence>
<dbReference type="EMBL" id="JAFELM010000034">
    <property type="protein sequence ID" value="MBM6618727.1"/>
    <property type="molecule type" value="Genomic_DNA"/>
</dbReference>
<dbReference type="Pfam" id="PF08958">
    <property type="entry name" value="DUF1871"/>
    <property type="match status" value="1"/>
</dbReference>
<keyword evidence="2" id="KW-1185">Reference proteome</keyword>
<proteinExistence type="predicted"/>
<accession>A0ABS2DJP9</accession>
<dbReference type="RefSeq" id="WP_204204072.1">
    <property type="nucleotide sequence ID" value="NZ_JAFELM010000034.1"/>
</dbReference>
<protein>
    <submittedName>
        <fullName evidence="1">DUF1871 family protein</fullName>
    </submittedName>
</protein>
<comment type="caution">
    <text evidence="1">The sequence shown here is derived from an EMBL/GenBank/DDBJ whole genome shotgun (WGS) entry which is preliminary data.</text>
</comment>
<reference evidence="1 2" key="1">
    <citation type="submission" date="2021-02" db="EMBL/GenBank/DDBJ databases">
        <title>Bacillus sp. RD4P76, an endophyte from a halophyte.</title>
        <authorList>
            <person name="Sun J.-Q."/>
        </authorList>
    </citation>
    <scope>NUCLEOTIDE SEQUENCE [LARGE SCALE GENOMIC DNA]</scope>
    <source>
        <strain evidence="1 2">RD4P76</strain>
    </source>
</reference>
<gene>
    <name evidence="1" type="ORF">JR050_13735</name>
</gene>